<feature type="compositionally biased region" description="Pro residues" evidence="1">
    <location>
        <begin position="54"/>
        <end position="64"/>
    </location>
</feature>
<dbReference type="EMBL" id="CP000780">
    <property type="protein sequence ID" value="ABS56832.1"/>
    <property type="molecule type" value="Genomic_DNA"/>
</dbReference>
<feature type="region of interest" description="Disordered" evidence="1">
    <location>
        <begin position="76"/>
        <end position="96"/>
    </location>
</feature>
<feature type="region of interest" description="Disordered" evidence="1">
    <location>
        <begin position="48"/>
        <end position="67"/>
    </location>
</feature>
<evidence type="ECO:0000256" key="1">
    <source>
        <dbReference type="SAM" id="MobiDB-lite"/>
    </source>
</evidence>
<dbReference type="STRING" id="456442.Mboo_2318"/>
<dbReference type="AlphaFoldDB" id="A7IAS1"/>
<gene>
    <name evidence="2" type="ordered locus">Mboo_2318</name>
</gene>
<accession>A7IAS1</accession>
<organism evidence="2 3">
    <name type="scientific">Methanoregula boonei (strain DSM 21154 / JCM 14090 / 6A8)</name>
    <dbReference type="NCBI Taxonomy" id="456442"/>
    <lineage>
        <taxon>Archaea</taxon>
        <taxon>Methanobacteriati</taxon>
        <taxon>Methanobacteriota</taxon>
        <taxon>Stenosarchaea group</taxon>
        <taxon>Methanomicrobia</taxon>
        <taxon>Methanomicrobiales</taxon>
        <taxon>Methanoregulaceae</taxon>
        <taxon>Methanoregula</taxon>
    </lineage>
</organism>
<reference evidence="3" key="1">
    <citation type="journal article" date="2015" name="Microbiology">
        <title>Genome of Methanoregula boonei 6A8 reveals adaptations to oligotrophic peatland environments.</title>
        <authorList>
            <person name="Braeuer S."/>
            <person name="Cadillo-Quiroz H."/>
            <person name="Kyrpides N."/>
            <person name="Woyke T."/>
            <person name="Goodwin L."/>
            <person name="Detter C."/>
            <person name="Podell S."/>
            <person name="Yavitt J.B."/>
            <person name="Zinder S.H."/>
        </authorList>
    </citation>
    <scope>NUCLEOTIDE SEQUENCE [LARGE SCALE GENOMIC DNA]</scope>
    <source>
        <strain evidence="3">DSM 21154 / JCM 14090 / 6A8</strain>
    </source>
</reference>
<dbReference type="eggNOG" id="arCOG12711">
    <property type="taxonomic scope" value="Archaea"/>
</dbReference>
<dbReference type="HOGENOM" id="CLU_1821015_0_0_2"/>
<protein>
    <recommendedName>
        <fullName evidence="4">DUF2281 domain-containing protein</fullName>
    </recommendedName>
</protein>
<proteinExistence type="predicted"/>
<evidence type="ECO:0000313" key="3">
    <source>
        <dbReference type="Proteomes" id="UP000002408"/>
    </source>
</evidence>
<name>A7IAS1_METB6</name>
<dbReference type="Proteomes" id="UP000002408">
    <property type="component" value="Chromosome"/>
</dbReference>
<evidence type="ECO:0000313" key="2">
    <source>
        <dbReference type="EMBL" id="ABS56832.1"/>
    </source>
</evidence>
<dbReference type="GeneID" id="5410887"/>
<dbReference type="KEGG" id="mbn:Mboo_2318"/>
<evidence type="ECO:0008006" key="4">
    <source>
        <dbReference type="Google" id="ProtNLM"/>
    </source>
</evidence>
<dbReference type="OrthoDB" id="386483at2157"/>
<dbReference type="RefSeq" id="WP_012107893.1">
    <property type="nucleotide sequence ID" value="NC_009712.1"/>
</dbReference>
<sequence length="148" mass="16122">MDTLESKLDHLTAEQRREVEDFVDFLIQRAEGIRVTVQLPSHDPIPAKSIAPPLITPDPAPVEEPPASLAREYVPPAASEPVHEAEAPAALHEIETDDGLLDYGKFERAAAAPAPLPPSPADAAVQKVKRKLIQKSEASKTQLLDWID</sequence>
<keyword evidence="3" id="KW-1185">Reference proteome</keyword>